<organism evidence="2 3">
    <name type="scientific">Larinioides sclopetarius</name>
    <dbReference type="NCBI Taxonomy" id="280406"/>
    <lineage>
        <taxon>Eukaryota</taxon>
        <taxon>Metazoa</taxon>
        <taxon>Ecdysozoa</taxon>
        <taxon>Arthropoda</taxon>
        <taxon>Chelicerata</taxon>
        <taxon>Arachnida</taxon>
        <taxon>Araneae</taxon>
        <taxon>Araneomorphae</taxon>
        <taxon>Entelegynae</taxon>
        <taxon>Araneoidea</taxon>
        <taxon>Araneidae</taxon>
        <taxon>Larinioides</taxon>
    </lineage>
</organism>
<name>A0AAV1ZRV4_9ARAC</name>
<comment type="caution">
    <text evidence="2">The sequence shown here is derived from an EMBL/GenBank/DDBJ whole genome shotgun (WGS) entry which is preliminary data.</text>
</comment>
<keyword evidence="3" id="KW-1185">Reference proteome</keyword>
<dbReference type="AlphaFoldDB" id="A0AAV1ZRV4"/>
<evidence type="ECO:0000256" key="1">
    <source>
        <dbReference type="SAM" id="MobiDB-lite"/>
    </source>
</evidence>
<feature type="region of interest" description="Disordered" evidence="1">
    <location>
        <begin position="108"/>
        <end position="198"/>
    </location>
</feature>
<accession>A0AAV1ZRV4</accession>
<reference evidence="2 3" key="1">
    <citation type="submission" date="2024-04" db="EMBL/GenBank/DDBJ databases">
        <authorList>
            <person name="Rising A."/>
            <person name="Reimegard J."/>
            <person name="Sonavane S."/>
            <person name="Akerstrom W."/>
            <person name="Nylinder S."/>
            <person name="Hedman E."/>
            <person name="Kallberg Y."/>
        </authorList>
    </citation>
    <scope>NUCLEOTIDE SEQUENCE [LARGE SCALE GENOMIC DNA]</scope>
</reference>
<protein>
    <submittedName>
        <fullName evidence="2">Uncharacterized protein</fullName>
    </submittedName>
</protein>
<feature type="compositionally biased region" description="Basic and acidic residues" evidence="1">
    <location>
        <begin position="188"/>
        <end position="198"/>
    </location>
</feature>
<dbReference type="EMBL" id="CAXIEN010000071">
    <property type="protein sequence ID" value="CAL1273898.1"/>
    <property type="molecule type" value="Genomic_DNA"/>
</dbReference>
<evidence type="ECO:0000313" key="2">
    <source>
        <dbReference type="EMBL" id="CAL1273898.1"/>
    </source>
</evidence>
<sequence length="214" mass="24096">MSKIKKKFLKQVKVDDVIEELKADNYFDKLHREMIACVKDTLAYKQMREVAVKHMFNTLTNTSPMPREEKKNQIASIGLLAFQMSSSISKTLSERLGQEATVMAKKALKKLSDKSSGSSESVITKGRKRKHIDASSETSQKTNEQNKRMKEEDTESDVSLNGISDKSVSSVHTSDLSSFDDEIVVSSEDEKGEKKEKRISFKTDDSELFFSVGP</sequence>
<feature type="compositionally biased region" description="Low complexity" evidence="1">
    <location>
        <begin position="167"/>
        <end position="177"/>
    </location>
</feature>
<gene>
    <name evidence="2" type="ORF">LARSCL_LOCUS7150</name>
</gene>
<proteinExistence type="predicted"/>
<dbReference type="Proteomes" id="UP001497382">
    <property type="component" value="Unassembled WGS sequence"/>
</dbReference>
<evidence type="ECO:0000313" key="3">
    <source>
        <dbReference type="Proteomes" id="UP001497382"/>
    </source>
</evidence>
<feature type="compositionally biased region" description="Polar residues" evidence="1">
    <location>
        <begin position="157"/>
        <end position="166"/>
    </location>
</feature>